<reference evidence="17" key="1">
    <citation type="submission" date="2021-03" db="EMBL/GenBank/DDBJ databases">
        <title>Actinotalea soli sp. nov., isolated from soil.</title>
        <authorList>
            <person name="Ping W."/>
            <person name="Zhang J."/>
        </authorList>
    </citation>
    <scope>NUCLEOTIDE SEQUENCE</scope>
    <source>
        <strain evidence="17">BY-33</strain>
    </source>
</reference>
<feature type="domain" description="PASTA" evidence="16">
    <location>
        <begin position="711"/>
        <end position="777"/>
    </location>
</feature>
<dbReference type="Proteomes" id="UP000664209">
    <property type="component" value="Unassembled WGS sequence"/>
</dbReference>
<keyword evidence="9" id="KW-0573">Peptidoglycan synthesis</keyword>
<feature type="compositionally biased region" description="Low complexity" evidence="14">
    <location>
        <begin position="798"/>
        <end position="807"/>
    </location>
</feature>
<dbReference type="CDD" id="cd06577">
    <property type="entry name" value="PASTA_pknB"/>
    <property type="match status" value="1"/>
</dbReference>
<dbReference type="InterPro" id="IPR005543">
    <property type="entry name" value="PASTA_dom"/>
</dbReference>
<keyword evidence="8" id="KW-0133">Cell shape</keyword>
<dbReference type="Gene3D" id="3.30.10.20">
    <property type="match status" value="1"/>
</dbReference>
<comment type="caution">
    <text evidence="17">The sequence shown here is derived from an EMBL/GenBank/DDBJ whole genome shotgun (WGS) entry which is preliminary data.</text>
</comment>
<dbReference type="SMART" id="SM00740">
    <property type="entry name" value="PASTA"/>
    <property type="match status" value="1"/>
</dbReference>
<evidence type="ECO:0000256" key="7">
    <source>
        <dbReference type="ARBA" id="ARBA00022801"/>
    </source>
</evidence>
<dbReference type="Gene3D" id="1.10.3810.10">
    <property type="entry name" value="Biosynthetic peptidoglycan transglycosylase-like"/>
    <property type="match status" value="1"/>
</dbReference>
<evidence type="ECO:0000256" key="4">
    <source>
        <dbReference type="ARBA" id="ARBA00022670"/>
    </source>
</evidence>
<dbReference type="Pfam" id="PF03793">
    <property type="entry name" value="PASTA"/>
    <property type="match status" value="1"/>
</dbReference>
<evidence type="ECO:0000313" key="17">
    <source>
        <dbReference type="EMBL" id="MBO1753383.1"/>
    </source>
</evidence>
<evidence type="ECO:0000256" key="13">
    <source>
        <dbReference type="ARBA" id="ARBA00049902"/>
    </source>
</evidence>
<keyword evidence="11" id="KW-0961">Cell wall biogenesis/degradation</keyword>
<comment type="catalytic activity">
    <reaction evidence="12">
        <text>Preferential cleavage: (Ac)2-L-Lys-D-Ala-|-D-Ala. Also transpeptidation of peptidyl-alanyl moieties that are N-acyl substituents of D-alanine.</text>
        <dbReference type="EC" id="3.4.16.4"/>
    </reaction>
</comment>
<evidence type="ECO:0000256" key="3">
    <source>
        <dbReference type="ARBA" id="ARBA00022645"/>
    </source>
</evidence>
<dbReference type="GO" id="GO:0008360">
    <property type="term" value="P:regulation of cell shape"/>
    <property type="evidence" value="ECO:0007669"/>
    <property type="project" value="UniProtKB-KW"/>
</dbReference>
<organism evidence="17 18">
    <name type="scientific">Actinotalea soli</name>
    <dbReference type="NCBI Taxonomy" id="2819234"/>
    <lineage>
        <taxon>Bacteria</taxon>
        <taxon>Bacillati</taxon>
        <taxon>Actinomycetota</taxon>
        <taxon>Actinomycetes</taxon>
        <taxon>Micrococcales</taxon>
        <taxon>Cellulomonadaceae</taxon>
        <taxon>Actinotalea</taxon>
    </lineage>
</organism>
<comment type="catalytic activity">
    <reaction evidence="13">
        <text>[GlcNAc-(1-&gt;4)-Mur2Ac(oyl-L-Ala-gamma-D-Glu-L-Lys-D-Ala-D-Ala)](n)-di-trans,octa-cis-undecaprenyl diphosphate + beta-D-GlcNAc-(1-&gt;4)-Mur2Ac(oyl-L-Ala-gamma-D-Glu-L-Lys-D-Ala-D-Ala)-di-trans,octa-cis-undecaprenyl diphosphate = [GlcNAc-(1-&gt;4)-Mur2Ac(oyl-L-Ala-gamma-D-Glu-L-Lys-D-Ala-D-Ala)](n+1)-di-trans,octa-cis-undecaprenyl diphosphate + di-trans,octa-cis-undecaprenyl diphosphate + H(+)</text>
        <dbReference type="Rhea" id="RHEA:23708"/>
        <dbReference type="Rhea" id="RHEA-COMP:9602"/>
        <dbReference type="Rhea" id="RHEA-COMP:9603"/>
        <dbReference type="ChEBI" id="CHEBI:15378"/>
        <dbReference type="ChEBI" id="CHEBI:58405"/>
        <dbReference type="ChEBI" id="CHEBI:60033"/>
        <dbReference type="ChEBI" id="CHEBI:78435"/>
        <dbReference type="EC" id="2.4.99.28"/>
    </reaction>
</comment>
<dbReference type="GO" id="GO:0009252">
    <property type="term" value="P:peptidoglycan biosynthetic process"/>
    <property type="evidence" value="ECO:0007669"/>
    <property type="project" value="UniProtKB-KW"/>
</dbReference>
<evidence type="ECO:0000256" key="10">
    <source>
        <dbReference type="ARBA" id="ARBA00023268"/>
    </source>
</evidence>
<dbReference type="InterPro" id="IPR036950">
    <property type="entry name" value="PBP_transglycosylase"/>
</dbReference>
<dbReference type="SUPFAM" id="SSF56601">
    <property type="entry name" value="beta-lactamase/transpeptidase-like"/>
    <property type="match status" value="1"/>
</dbReference>
<comment type="similarity">
    <text evidence="1">In the C-terminal section; belongs to the transpeptidase family.</text>
</comment>
<keyword evidence="4" id="KW-0645">Protease</keyword>
<name>A0A939RX78_9CELL</name>
<dbReference type="PROSITE" id="PS51178">
    <property type="entry name" value="PASTA"/>
    <property type="match status" value="1"/>
</dbReference>
<evidence type="ECO:0000256" key="12">
    <source>
        <dbReference type="ARBA" id="ARBA00034000"/>
    </source>
</evidence>
<dbReference type="InterPro" id="IPR050396">
    <property type="entry name" value="Glycosyltr_51/Transpeptidase"/>
</dbReference>
<dbReference type="RefSeq" id="WP_208057073.1">
    <property type="nucleotide sequence ID" value="NZ_JAGEMK010000012.1"/>
</dbReference>
<dbReference type="SUPFAM" id="SSF53955">
    <property type="entry name" value="Lysozyme-like"/>
    <property type="match status" value="1"/>
</dbReference>
<protein>
    <submittedName>
        <fullName evidence="17">Penicillin-binding protein</fullName>
    </submittedName>
</protein>
<dbReference type="InterPro" id="IPR001460">
    <property type="entry name" value="PCN-bd_Tpept"/>
</dbReference>
<keyword evidence="15" id="KW-1133">Transmembrane helix</keyword>
<dbReference type="PANTHER" id="PTHR32282:SF33">
    <property type="entry name" value="PEPTIDOGLYCAN GLYCOSYLTRANSFERASE"/>
    <property type="match status" value="1"/>
</dbReference>
<evidence type="ECO:0000256" key="8">
    <source>
        <dbReference type="ARBA" id="ARBA00022960"/>
    </source>
</evidence>
<dbReference type="GO" id="GO:0030288">
    <property type="term" value="C:outer membrane-bounded periplasmic space"/>
    <property type="evidence" value="ECO:0007669"/>
    <property type="project" value="TreeGrafter"/>
</dbReference>
<proteinExistence type="inferred from homology"/>
<keyword evidence="15" id="KW-0812">Transmembrane</keyword>
<dbReference type="FunFam" id="1.10.3810.10:FF:000001">
    <property type="entry name" value="Penicillin-binding protein 1A"/>
    <property type="match status" value="1"/>
</dbReference>
<sequence length="807" mass="85073">MVSSASSRSGQGRQVNVFQAVALLGAFVVMAVLGGVLAAGLVMPAVATTSTLTENSVRLFDDLPEELEEVPLSEKSTVVAADGTVLAEFFHEDRIVVGLDEISQPMKDAVIATEDRRFYEHGGIDPTGMARALVNNAMSDDVEGASTLTQQYVKNALIQAAQVSDDPAEVQAAIAAARETEGAAGYARKLEEAKLAIALEKRISKDEILERYLNIAQFGLSVYGVEAAAQHFFSVPASELTYLQAATIAGVTQSPSALDPERNPEASEEKRNTVLRLMRQEGYIDLEQLRAGVGTPIGETLNIGDVKLGCGEANSVSHAGYFCDYVTKVIASDATFGETRTDRVNRLLRGGLTITTTLDPDLQLIADTEVKNGIPVNDPSGVASAISVVEPGTGHILAMAQNRVYNSSLETAPGETAVNYNTDSAYGSSKGFAPGSTFKPFTLVQWLKDGHSLNEVIDGRLKPLNENMFTACGAPGVNREWNPGNAEGRGAFMTVQDATRNSVNSGYFEMATQLDLCNIMETASSMGVHKPDGEPFSPYPANVIGSDSVAPLTMAAAFATFASGGTYCEPIAITQVLDTNGEELPVPEANCREVLSPEIAAGMNHALSQVWTGTGRAIGALDRPSAGKTGTTSRNEYTWFVGYTPQMAGAVWVGFPDAMRPVQFMTVGGTYRDYTYGSSIAGPTWKRFMEQAHAGLPVEGFTPINDRLLYGERIAIPSVSGQSVDAARQTLVARGFNAVVSTSPVYSSAPAGTVAYTTPGSGSTSTRGSVVTIVPSRGPEPRSAPEPPGDEGGGDQPGNGPSDGDDG</sequence>
<evidence type="ECO:0000256" key="11">
    <source>
        <dbReference type="ARBA" id="ARBA00023316"/>
    </source>
</evidence>
<dbReference type="InterPro" id="IPR012338">
    <property type="entry name" value="Beta-lactam/transpept-like"/>
</dbReference>
<feature type="transmembrane region" description="Helical" evidence="15">
    <location>
        <begin position="21"/>
        <end position="46"/>
    </location>
</feature>
<evidence type="ECO:0000256" key="2">
    <source>
        <dbReference type="ARBA" id="ARBA00007739"/>
    </source>
</evidence>
<dbReference type="GO" id="GO:0008658">
    <property type="term" value="F:penicillin binding"/>
    <property type="evidence" value="ECO:0007669"/>
    <property type="project" value="InterPro"/>
</dbReference>
<keyword evidence="15" id="KW-0472">Membrane</keyword>
<evidence type="ECO:0000256" key="5">
    <source>
        <dbReference type="ARBA" id="ARBA00022676"/>
    </source>
</evidence>
<dbReference type="GO" id="GO:0008955">
    <property type="term" value="F:peptidoglycan glycosyltransferase activity"/>
    <property type="evidence" value="ECO:0007669"/>
    <property type="project" value="UniProtKB-EC"/>
</dbReference>
<keyword evidence="3" id="KW-0121">Carboxypeptidase</keyword>
<feature type="compositionally biased region" description="Low complexity" evidence="14">
    <location>
        <begin position="757"/>
        <end position="774"/>
    </location>
</feature>
<dbReference type="PANTHER" id="PTHR32282">
    <property type="entry name" value="BINDING PROTEIN TRANSPEPTIDASE, PUTATIVE-RELATED"/>
    <property type="match status" value="1"/>
</dbReference>
<keyword evidence="6" id="KW-0808">Transferase</keyword>
<evidence type="ECO:0000259" key="16">
    <source>
        <dbReference type="PROSITE" id="PS51178"/>
    </source>
</evidence>
<keyword evidence="10" id="KW-0511">Multifunctional enzyme</keyword>
<comment type="similarity">
    <text evidence="2">In the N-terminal section; belongs to the glycosyltransferase 51 family.</text>
</comment>
<evidence type="ECO:0000256" key="6">
    <source>
        <dbReference type="ARBA" id="ARBA00022679"/>
    </source>
</evidence>
<feature type="region of interest" description="Disordered" evidence="14">
    <location>
        <begin position="756"/>
        <end position="807"/>
    </location>
</feature>
<dbReference type="InterPro" id="IPR001264">
    <property type="entry name" value="Glyco_trans_51"/>
</dbReference>
<dbReference type="GO" id="GO:0006508">
    <property type="term" value="P:proteolysis"/>
    <property type="evidence" value="ECO:0007669"/>
    <property type="project" value="UniProtKB-KW"/>
</dbReference>
<evidence type="ECO:0000256" key="9">
    <source>
        <dbReference type="ARBA" id="ARBA00022984"/>
    </source>
</evidence>
<keyword evidence="18" id="KW-1185">Reference proteome</keyword>
<evidence type="ECO:0000256" key="14">
    <source>
        <dbReference type="SAM" id="MobiDB-lite"/>
    </source>
</evidence>
<dbReference type="Pfam" id="PF00912">
    <property type="entry name" value="Transgly"/>
    <property type="match status" value="1"/>
</dbReference>
<evidence type="ECO:0000256" key="15">
    <source>
        <dbReference type="SAM" id="Phobius"/>
    </source>
</evidence>
<dbReference type="GO" id="GO:0071555">
    <property type="term" value="P:cell wall organization"/>
    <property type="evidence" value="ECO:0007669"/>
    <property type="project" value="UniProtKB-KW"/>
</dbReference>
<keyword evidence="5" id="KW-0328">Glycosyltransferase</keyword>
<keyword evidence="7" id="KW-0378">Hydrolase</keyword>
<evidence type="ECO:0000256" key="1">
    <source>
        <dbReference type="ARBA" id="ARBA00007090"/>
    </source>
</evidence>
<evidence type="ECO:0000313" key="18">
    <source>
        <dbReference type="Proteomes" id="UP000664209"/>
    </source>
</evidence>
<accession>A0A939RX78</accession>
<dbReference type="GO" id="GO:0009002">
    <property type="term" value="F:serine-type D-Ala-D-Ala carboxypeptidase activity"/>
    <property type="evidence" value="ECO:0007669"/>
    <property type="project" value="UniProtKB-EC"/>
</dbReference>
<gene>
    <name evidence="17" type="ORF">J4G33_16355</name>
</gene>
<dbReference type="InterPro" id="IPR023346">
    <property type="entry name" value="Lysozyme-like_dom_sf"/>
</dbReference>
<dbReference type="Pfam" id="PF00905">
    <property type="entry name" value="Transpeptidase"/>
    <property type="match status" value="1"/>
</dbReference>
<dbReference type="AlphaFoldDB" id="A0A939RX78"/>
<dbReference type="EMBL" id="JAGEMK010000012">
    <property type="protein sequence ID" value="MBO1753383.1"/>
    <property type="molecule type" value="Genomic_DNA"/>
</dbReference>
<dbReference type="Gene3D" id="3.40.710.10">
    <property type="entry name" value="DD-peptidase/beta-lactamase superfamily"/>
    <property type="match status" value="1"/>
</dbReference>